<dbReference type="OrthoDB" id="5426872at2759"/>
<evidence type="ECO:0000313" key="2">
    <source>
        <dbReference type="EMBL" id="RJE17353.1"/>
    </source>
</evidence>
<sequence>MATHHHQHPPNIPYTTVHNTTPISPSSAHDFLRAYLDRATTDPALQPDACITEHGPVSRTTSAAPNLALHNLKRVQAGLAGEVLGRDLAIGEDGNLKVDGGNGNLDGGE</sequence>
<organism evidence="2 3">
    <name type="scientific">Aspergillus sclerotialis</name>
    <dbReference type="NCBI Taxonomy" id="2070753"/>
    <lineage>
        <taxon>Eukaryota</taxon>
        <taxon>Fungi</taxon>
        <taxon>Dikarya</taxon>
        <taxon>Ascomycota</taxon>
        <taxon>Pezizomycotina</taxon>
        <taxon>Eurotiomycetes</taxon>
        <taxon>Eurotiomycetidae</taxon>
        <taxon>Eurotiales</taxon>
        <taxon>Aspergillaceae</taxon>
        <taxon>Aspergillus</taxon>
        <taxon>Aspergillus subgen. Polypaecilum</taxon>
    </lineage>
</organism>
<evidence type="ECO:0000256" key="1">
    <source>
        <dbReference type="SAM" id="MobiDB-lite"/>
    </source>
</evidence>
<evidence type="ECO:0000313" key="3">
    <source>
        <dbReference type="Proteomes" id="UP000266188"/>
    </source>
</evidence>
<keyword evidence="3" id="KW-1185">Reference proteome</keyword>
<accession>A0A3A2Z588</accession>
<comment type="caution">
    <text evidence="2">The sequence shown here is derived from an EMBL/GenBank/DDBJ whole genome shotgun (WGS) entry which is preliminary data.</text>
</comment>
<name>A0A3A2Z588_9EURO</name>
<dbReference type="AlphaFoldDB" id="A0A3A2Z588"/>
<dbReference type="EMBL" id="MVGC01001110">
    <property type="protein sequence ID" value="RJE17353.1"/>
    <property type="molecule type" value="Genomic_DNA"/>
</dbReference>
<feature type="non-terminal residue" evidence="2">
    <location>
        <position position="109"/>
    </location>
</feature>
<feature type="region of interest" description="Disordered" evidence="1">
    <location>
        <begin position="1"/>
        <end position="23"/>
    </location>
</feature>
<reference evidence="3" key="1">
    <citation type="submission" date="2017-02" db="EMBL/GenBank/DDBJ databases">
        <authorList>
            <person name="Tafer H."/>
            <person name="Lopandic K."/>
        </authorList>
    </citation>
    <scope>NUCLEOTIDE SEQUENCE [LARGE SCALE GENOMIC DNA]</scope>
    <source>
        <strain evidence="3">CBS 366.77</strain>
    </source>
</reference>
<protein>
    <submittedName>
        <fullName evidence="2">Uncharacterized protein</fullName>
    </submittedName>
</protein>
<dbReference type="Proteomes" id="UP000266188">
    <property type="component" value="Unassembled WGS sequence"/>
</dbReference>
<feature type="compositionally biased region" description="Polar residues" evidence="1">
    <location>
        <begin position="13"/>
        <end position="23"/>
    </location>
</feature>
<proteinExistence type="predicted"/>
<gene>
    <name evidence="2" type="ORF">PHISCL_10310</name>
</gene>